<feature type="compositionally biased region" description="Gly residues" evidence="1">
    <location>
        <begin position="478"/>
        <end position="508"/>
    </location>
</feature>
<evidence type="ECO:0000313" key="2">
    <source>
        <dbReference type="EMBL" id="KAK3286864.1"/>
    </source>
</evidence>
<feature type="region of interest" description="Disordered" evidence="1">
    <location>
        <begin position="473"/>
        <end position="560"/>
    </location>
</feature>
<dbReference type="Proteomes" id="UP001190700">
    <property type="component" value="Unassembled WGS sequence"/>
</dbReference>
<feature type="compositionally biased region" description="Low complexity" evidence="1">
    <location>
        <begin position="176"/>
        <end position="196"/>
    </location>
</feature>
<dbReference type="GO" id="GO:0003713">
    <property type="term" value="F:transcription coactivator activity"/>
    <property type="evidence" value="ECO:0007669"/>
    <property type="project" value="TreeGrafter"/>
</dbReference>
<evidence type="ECO:0000313" key="3">
    <source>
        <dbReference type="Proteomes" id="UP001190700"/>
    </source>
</evidence>
<dbReference type="PANTHER" id="PTHR46007">
    <property type="entry name" value="MEDIATOR OF RNA POLYMERASE II TRANSCRIPTION SUBUNIT 12"/>
    <property type="match status" value="1"/>
</dbReference>
<dbReference type="GO" id="GO:0045944">
    <property type="term" value="P:positive regulation of transcription by RNA polymerase II"/>
    <property type="evidence" value="ECO:0007669"/>
    <property type="project" value="TreeGrafter"/>
</dbReference>
<feature type="compositionally biased region" description="Polar residues" evidence="1">
    <location>
        <begin position="107"/>
        <end position="120"/>
    </location>
</feature>
<proteinExistence type="predicted"/>
<evidence type="ECO:0000256" key="1">
    <source>
        <dbReference type="SAM" id="MobiDB-lite"/>
    </source>
</evidence>
<feature type="compositionally biased region" description="Basic and acidic residues" evidence="1">
    <location>
        <begin position="549"/>
        <end position="560"/>
    </location>
</feature>
<dbReference type="InterPro" id="IPR051647">
    <property type="entry name" value="Mediator_comp_sub12"/>
</dbReference>
<protein>
    <submittedName>
        <fullName evidence="2">Uncharacterized protein</fullName>
    </submittedName>
</protein>
<dbReference type="AlphaFoldDB" id="A0AAE0LJB1"/>
<keyword evidence="3" id="KW-1185">Reference proteome</keyword>
<feature type="compositionally biased region" description="Pro residues" evidence="1">
    <location>
        <begin position="75"/>
        <end position="87"/>
    </location>
</feature>
<name>A0AAE0LJB1_9CHLO</name>
<sequence length="560" mass="58894">MGQMPITRGVERLIQETEDGIIRDMATSEVLAHAGQAPVSSVQQGAAGQEAGHSPQSLLTGPAFSAISGQSGPVPVRPPMPAPPTLPQQPASLQPQPQPLGPASASTQPLSGANTQHPASQQPQPQPPQQPRPEAILQSQTQFQPQLQPQPVQQQQQPQRQAQPFLQQQPQPPLHSFPQQQPLPYSQPQPFLHHQPQPQPQPQPFGPTQHQAQHGSLPVPPLGLHVTEEEDQEEDSGDRIRRMEPGASLDPGALAAAYLSLAQQHDEGVTHQPISSSERTAIRGYQHLGPDVAYRIVPHAFGEHIRVQFVQATPGAPFSLSALDMGTLLLSASEVARNVLGSIIAHQEQVHPTTGGLRYICWFSGSQTSVDIPEPRALVDAGGLSFALASTRPDILQLVAETAPAYLIPLSIPVSGPLGVAPPWASEWVVKITHLDGITCGYDGHLQDAQGPQGGEGHHSGACWLRRRDQEGAMRAGSGAGKGGGGYGGGGPGGGPGGGGGGPGGGPGGEEEAEDMEVDLEGELEEAEAQEAEGAWEAGEDQWVGQTRDCSRGEAEEASR</sequence>
<dbReference type="EMBL" id="LGRX02001102">
    <property type="protein sequence ID" value="KAK3286864.1"/>
    <property type="molecule type" value="Genomic_DNA"/>
</dbReference>
<gene>
    <name evidence="2" type="ORF">CYMTET_5580</name>
</gene>
<dbReference type="GO" id="GO:0016592">
    <property type="term" value="C:mediator complex"/>
    <property type="evidence" value="ECO:0007669"/>
    <property type="project" value="TreeGrafter"/>
</dbReference>
<comment type="caution">
    <text evidence="2">The sequence shown here is derived from an EMBL/GenBank/DDBJ whole genome shotgun (WGS) entry which is preliminary data.</text>
</comment>
<accession>A0AAE0LJB1</accession>
<organism evidence="2 3">
    <name type="scientific">Cymbomonas tetramitiformis</name>
    <dbReference type="NCBI Taxonomy" id="36881"/>
    <lineage>
        <taxon>Eukaryota</taxon>
        <taxon>Viridiplantae</taxon>
        <taxon>Chlorophyta</taxon>
        <taxon>Pyramimonadophyceae</taxon>
        <taxon>Pyramimonadales</taxon>
        <taxon>Pyramimonadaceae</taxon>
        <taxon>Cymbomonas</taxon>
    </lineage>
</organism>
<feature type="compositionally biased region" description="Acidic residues" evidence="1">
    <location>
        <begin position="509"/>
        <end position="531"/>
    </location>
</feature>
<feature type="compositionally biased region" description="Low complexity" evidence="1">
    <location>
        <begin position="88"/>
        <end position="106"/>
    </location>
</feature>
<reference evidence="2 3" key="1">
    <citation type="journal article" date="2015" name="Genome Biol. Evol.">
        <title>Comparative Genomics of a Bacterivorous Green Alga Reveals Evolutionary Causalities and Consequences of Phago-Mixotrophic Mode of Nutrition.</title>
        <authorList>
            <person name="Burns J.A."/>
            <person name="Paasch A."/>
            <person name="Narechania A."/>
            <person name="Kim E."/>
        </authorList>
    </citation>
    <scope>NUCLEOTIDE SEQUENCE [LARGE SCALE GENOMIC DNA]</scope>
    <source>
        <strain evidence="2 3">PLY_AMNH</strain>
    </source>
</reference>
<feature type="region of interest" description="Disordered" evidence="1">
    <location>
        <begin position="26"/>
        <end position="247"/>
    </location>
</feature>
<feature type="compositionally biased region" description="Low complexity" evidence="1">
    <location>
        <begin position="137"/>
        <end position="169"/>
    </location>
</feature>
<dbReference type="PANTHER" id="PTHR46007:SF8">
    <property type="entry name" value="C2H2-TYPE DOMAIN-CONTAINING PROTEIN"/>
    <property type="match status" value="1"/>
</dbReference>
<feature type="compositionally biased region" description="Low complexity" evidence="1">
    <location>
        <begin position="532"/>
        <end position="543"/>
    </location>
</feature>